<name>A0A9J2PIS1_ASCLU</name>
<comment type="subcellular location">
    <subcellularLocation>
        <location evidence="1 5 6">Nucleus</location>
    </subcellularLocation>
</comment>
<feature type="DNA-binding region" description="Homeobox" evidence="5">
    <location>
        <begin position="111"/>
        <end position="170"/>
    </location>
</feature>
<evidence type="ECO:0000313" key="9">
    <source>
        <dbReference type="Proteomes" id="UP000036681"/>
    </source>
</evidence>
<dbReference type="InterPro" id="IPR001356">
    <property type="entry name" value="HD"/>
</dbReference>
<dbReference type="Proteomes" id="UP000036681">
    <property type="component" value="Unplaced"/>
</dbReference>
<evidence type="ECO:0000256" key="6">
    <source>
        <dbReference type="RuleBase" id="RU000682"/>
    </source>
</evidence>
<dbReference type="AlphaFoldDB" id="A0A9J2PIS1"/>
<dbReference type="SMART" id="SM00389">
    <property type="entry name" value="HOX"/>
    <property type="match status" value="1"/>
</dbReference>
<feature type="compositionally biased region" description="Polar residues" evidence="7">
    <location>
        <begin position="215"/>
        <end position="224"/>
    </location>
</feature>
<keyword evidence="3 5" id="KW-0371">Homeobox</keyword>
<evidence type="ECO:0000256" key="5">
    <source>
        <dbReference type="PROSITE-ProRule" id="PRU00108"/>
    </source>
</evidence>
<feature type="compositionally biased region" description="Polar residues" evidence="7">
    <location>
        <begin position="183"/>
        <end position="195"/>
    </location>
</feature>
<keyword evidence="9" id="KW-1185">Reference proteome</keyword>
<dbReference type="PANTHER" id="PTHR24329:SF543">
    <property type="entry name" value="FI01017P-RELATED"/>
    <property type="match status" value="1"/>
</dbReference>
<protein>
    <submittedName>
        <fullName evidence="10">Homeobox domain-containing protein</fullName>
    </submittedName>
</protein>
<evidence type="ECO:0000256" key="7">
    <source>
        <dbReference type="SAM" id="MobiDB-lite"/>
    </source>
</evidence>
<dbReference type="InterPro" id="IPR050649">
    <property type="entry name" value="Paired_Homeobox_TFs"/>
</dbReference>
<evidence type="ECO:0000256" key="1">
    <source>
        <dbReference type="ARBA" id="ARBA00004123"/>
    </source>
</evidence>
<dbReference type="PROSITE" id="PS00027">
    <property type="entry name" value="HOMEOBOX_1"/>
    <property type="match status" value="1"/>
</dbReference>
<proteinExistence type="predicted"/>
<dbReference type="InterPro" id="IPR009057">
    <property type="entry name" value="Homeodomain-like_sf"/>
</dbReference>
<dbReference type="SUPFAM" id="SSF46689">
    <property type="entry name" value="Homeodomain-like"/>
    <property type="match status" value="1"/>
</dbReference>
<dbReference type="CDD" id="cd00086">
    <property type="entry name" value="homeodomain"/>
    <property type="match status" value="1"/>
</dbReference>
<dbReference type="FunFam" id="1.10.10.60:FF:000182">
    <property type="entry name" value="Paired like homeobox 2B"/>
    <property type="match status" value="1"/>
</dbReference>
<dbReference type="Pfam" id="PF00046">
    <property type="entry name" value="Homeodomain"/>
    <property type="match status" value="1"/>
</dbReference>
<feature type="domain" description="Homeobox" evidence="8">
    <location>
        <begin position="109"/>
        <end position="169"/>
    </location>
</feature>
<feature type="region of interest" description="Disordered" evidence="7">
    <location>
        <begin position="174"/>
        <end position="224"/>
    </location>
</feature>
<keyword evidence="4 5" id="KW-0539">Nucleus</keyword>
<evidence type="ECO:0000259" key="8">
    <source>
        <dbReference type="PROSITE" id="PS50071"/>
    </source>
</evidence>
<evidence type="ECO:0000256" key="4">
    <source>
        <dbReference type="ARBA" id="ARBA00023242"/>
    </source>
</evidence>
<evidence type="ECO:0000256" key="2">
    <source>
        <dbReference type="ARBA" id="ARBA00023125"/>
    </source>
</evidence>
<dbReference type="PANTHER" id="PTHR24329">
    <property type="entry name" value="HOMEOBOX PROTEIN ARISTALESS"/>
    <property type="match status" value="1"/>
</dbReference>
<evidence type="ECO:0000313" key="10">
    <source>
        <dbReference type="WBParaSite" id="ALUE_0000981701-mRNA-1"/>
    </source>
</evidence>
<dbReference type="GO" id="GO:0000977">
    <property type="term" value="F:RNA polymerase II transcription regulatory region sequence-specific DNA binding"/>
    <property type="evidence" value="ECO:0007669"/>
    <property type="project" value="TreeGrafter"/>
</dbReference>
<sequence>MNKFRHLAGAHHTIIPSTVQATTSASVMSNAAAAQPYRATDSLQAFFHSGLQYKLYQNQTSLLPGADAMRPNPASIMAGIPGSSLVESNIEKNTSLGAICGSGNPSERRKQRRIRTTFTSGQLKELERAFLETHYPDIYTREDIAMRIDLTEARVQVWFQNRRAKFRKHEKLRKLKEEGSVEGSESCNGTETTANPKHENDDGDSIGSMADTGPATITLNSILP</sequence>
<evidence type="ECO:0000256" key="3">
    <source>
        <dbReference type="ARBA" id="ARBA00023155"/>
    </source>
</evidence>
<dbReference type="InterPro" id="IPR017970">
    <property type="entry name" value="Homeobox_CS"/>
</dbReference>
<dbReference type="GO" id="GO:0000981">
    <property type="term" value="F:DNA-binding transcription factor activity, RNA polymerase II-specific"/>
    <property type="evidence" value="ECO:0007669"/>
    <property type="project" value="InterPro"/>
</dbReference>
<dbReference type="PROSITE" id="PS50071">
    <property type="entry name" value="HOMEOBOX_2"/>
    <property type="match status" value="1"/>
</dbReference>
<reference evidence="10" key="1">
    <citation type="submission" date="2023-03" db="UniProtKB">
        <authorList>
            <consortium name="WormBaseParasite"/>
        </authorList>
    </citation>
    <scope>IDENTIFICATION</scope>
</reference>
<organism evidence="9 10">
    <name type="scientific">Ascaris lumbricoides</name>
    <name type="common">Giant roundworm</name>
    <dbReference type="NCBI Taxonomy" id="6252"/>
    <lineage>
        <taxon>Eukaryota</taxon>
        <taxon>Metazoa</taxon>
        <taxon>Ecdysozoa</taxon>
        <taxon>Nematoda</taxon>
        <taxon>Chromadorea</taxon>
        <taxon>Rhabditida</taxon>
        <taxon>Spirurina</taxon>
        <taxon>Ascaridomorpha</taxon>
        <taxon>Ascaridoidea</taxon>
        <taxon>Ascarididae</taxon>
        <taxon>Ascaris</taxon>
    </lineage>
</organism>
<accession>A0A9J2PIS1</accession>
<dbReference type="GO" id="GO:0005634">
    <property type="term" value="C:nucleus"/>
    <property type="evidence" value="ECO:0007669"/>
    <property type="project" value="UniProtKB-SubCell"/>
</dbReference>
<dbReference type="WBParaSite" id="ALUE_0000981701-mRNA-1">
    <property type="protein sequence ID" value="ALUE_0000981701-mRNA-1"/>
    <property type="gene ID" value="ALUE_0000981701"/>
</dbReference>
<keyword evidence="2 5" id="KW-0238">DNA-binding</keyword>
<dbReference type="Gene3D" id="1.10.10.60">
    <property type="entry name" value="Homeodomain-like"/>
    <property type="match status" value="1"/>
</dbReference>